<feature type="signal peptide" evidence="1">
    <location>
        <begin position="1"/>
        <end position="21"/>
    </location>
</feature>
<dbReference type="Proteomes" id="UP001593833">
    <property type="component" value="Unassembled WGS sequence"/>
</dbReference>
<sequence>MIHHVAAVLLVSVCMLGAATAQECGPNCPVCSGVGEAAGGVQGRPTLVTSVLYIPEGEEETGVANARYRVTQWLDVGLGYAFDAEEPIWGVQLYPFSEDQDSFRPGLILGTGCVGRLSIESFGVSITAGCT</sequence>
<proteinExistence type="predicted"/>
<name>A0ABV6YJ02_UNCEI</name>
<accession>A0ABV6YJ02</accession>
<keyword evidence="1" id="KW-0732">Signal</keyword>
<evidence type="ECO:0000313" key="2">
    <source>
        <dbReference type="EMBL" id="MFC1572321.1"/>
    </source>
</evidence>
<keyword evidence="3" id="KW-1185">Reference proteome</keyword>
<evidence type="ECO:0000313" key="3">
    <source>
        <dbReference type="Proteomes" id="UP001593833"/>
    </source>
</evidence>
<gene>
    <name evidence="2" type="ORF">ACFL6M_01860</name>
</gene>
<evidence type="ECO:0008006" key="4">
    <source>
        <dbReference type="Google" id="ProtNLM"/>
    </source>
</evidence>
<reference evidence="2 3" key="1">
    <citation type="submission" date="2024-09" db="EMBL/GenBank/DDBJ databases">
        <authorList>
            <person name="D'Angelo T."/>
        </authorList>
    </citation>
    <scope>NUCLEOTIDE SEQUENCE [LARGE SCALE GENOMIC DNA]</scope>
    <source>
        <strain evidence="2">SAG AM-320-E07</strain>
    </source>
</reference>
<dbReference type="EMBL" id="JBHPKH010000011">
    <property type="protein sequence ID" value="MFC1572321.1"/>
    <property type="molecule type" value="Genomic_DNA"/>
</dbReference>
<organism evidence="2 3">
    <name type="scientific">Eiseniibacteriota bacterium</name>
    <dbReference type="NCBI Taxonomy" id="2212470"/>
    <lineage>
        <taxon>Bacteria</taxon>
        <taxon>Candidatus Eiseniibacteriota</taxon>
    </lineage>
</organism>
<protein>
    <recommendedName>
        <fullName evidence="4">Transporter</fullName>
    </recommendedName>
</protein>
<comment type="caution">
    <text evidence="2">The sequence shown here is derived from an EMBL/GenBank/DDBJ whole genome shotgun (WGS) entry which is preliminary data.</text>
</comment>
<evidence type="ECO:0000256" key="1">
    <source>
        <dbReference type="SAM" id="SignalP"/>
    </source>
</evidence>
<feature type="chain" id="PRO_5046398177" description="Transporter" evidence="1">
    <location>
        <begin position="22"/>
        <end position="131"/>
    </location>
</feature>